<dbReference type="PANTHER" id="PTHR31854">
    <property type="entry name" value="TUBULIN POLYGLUTAMYLASE COMPLEX SUBUNIT 2"/>
    <property type="match status" value="1"/>
</dbReference>
<dbReference type="Proteomes" id="UP000826195">
    <property type="component" value="Unassembled WGS sequence"/>
</dbReference>
<organism evidence="2 3">
    <name type="scientific">Cotesia glomerata</name>
    <name type="common">Lepidopteran parasitic wasp</name>
    <name type="synonym">Apanteles glomeratus</name>
    <dbReference type="NCBI Taxonomy" id="32391"/>
    <lineage>
        <taxon>Eukaryota</taxon>
        <taxon>Metazoa</taxon>
        <taxon>Ecdysozoa</taxon>
        <taxon>Arthropoda</taxon>
        <taxon>Hexapoda</taxon>
        <taxon>Insecta</taxon>
        <taxon>Pterygota</taxon>
        <taxon>Neoptera</taxon>
        <taxon>Endopterygota</taxon>
        <taxon>Hymenoptera</taxon>
        <taxon>Apocrita</taxon>
        <taxon>Ichneumonoidea</taxon>
        <taxon>Braconidae</taxon>
        <taxon>Microgastrinae</taxon>
        <taxon>Cotesia</taxon>
    </lineage>
</organism>
<reference evidence="2 3" key="1">
    <citation type="journal article" date="2021" name="J. Hered.">
        <title>A chromosome-level genome assembly of the parasitoid wasp, Cotesia glomerata (Hymenoptera: Braconidae).</title>
        <authorList>
            <person name="Pinto B.J."/>
            <person name="Weis J.J."/>
            <person name="Gamble T."/>
            <person name="Ode P.J."/>
            <person name="Paul R."/>
            <person name="Zaspel J.M."/>
        </authorList>
    </citation>
    <scope>NUCLEOTIDE SEQUENCE [LARGE SCALE GENOMIC DNA]</scope>
    <source>
        <strain evidence="2">CgM1</strain>
    </source>
</reference>
<accession>A0AAV7J3G4</accession>
<evidence type="ECO:0000259" key="1">
    <source>
        <dbReference type="SMART" id="SM00860"/>
    </source>
</evidence>
<dbReference type="InterPro" id="IPR037883">
    <property type="entry name" value="Knr4/Smi1-like_sf"/>
</dbReference>
<dbReference type="InterPro" id="IPR039231">
    <property type="entry name" value="TPGS2"/>
</dbReference>
<dbReference type="AlphaFoldDB" id="A0AAV7J3G4"/>
<name>A0AAV7J3G4_COTGL</name>
<dbReference type="PANTHER" id="PTHR31854:SF2">
    <property type="entry name" value="TUBULIN POLYGLUTAMYLASE COMPLEX SUBUNIT 2"/>
    <property type="match status" value="1"/>
</dbReference>
<protein>
    <recommendedName>
        <fullName evidence="1">Knr4/Smi1-like domain-containing protein</fullName>
    </recommendedName>
</protein>
<keyword evidence="3" id="KW-1185">Reference proteome</keyword>
<evidence type="ECO:0000313" key="3">
    <source>
        <dbReference type="Proteomes" id="UP000826195"/>
    </source>
</evidence>
<evidence type="ECO:0000313" key="2">
    <source>
        <dbReference type="EMBL" id="KAH0564654.1"/>
    </source>
</evidence>
<gene>
    <name evidence="2" type="ORF">KQX54_013293</name>
</gene>
<sequence>MSFFVDIVTEDSFYENLTLGVVKLLEASPCVKNVKVERQSACERSAISSWEQKHCCLLPDDLKRFYASTDGFSLNWSLDIAGEEFPVGRMTINEFAGLKRFIGSKEQQQQTEIESKSQDESEMIPSLGGRCKLFEIDQCGGIAKIFLVYHIRPDWDGEPGIWLYNDDNASGNWYHLSDTFIKYFRMMLVHLGLPLWQYCVAGLDLPTWVQQTYYLVGPHLLSTGEEREERGKQTTETISTTIFKDAPYNTIDPSIFKTRDNKQRNSRKK</sequence>
<dbReference type="EMBL" id="JAHXZJ010000002">
    <property type="protein sequence ID" value="KAH0564654.1"/>
    <property type="molecule type" value="Genomic_DNA"/>
</dbReference>
<proteinExistence type="predicted"/>
<comment type="caution">
    <text evidence="2">The sequence shown here is derived from an EMBL/GenBank/DDBJ whole genome shotgun (WGS) entry which is preliminary data.</text>
</comment>
<feature type="domain" description="Knr4/Smi1-like" evidence="1">
    <location>
        <begin position="41"/>
        <end position="186"/>
    </location>
</feature>
<dbReference type="Pfam" id="PF09346">
    <property type="entry name" value="SMI1_KNR4"/>
    <property type="match status" value="1"/>
</dbReference>
<dbReference type="SUPFAM" id="SSF160631">
    <property type="entry name" value="SMI1/KNR4-like"/>
    <property type="match status" value="1"/>
</dbReference>
<dbReference type="SMART" id="SM00860">
    <property type="entry name" value="SMI1_KNR4"/>
    <property type="match status" value="1"/>
</dbReference>
<dbReference type="InterPro" id="IPR018958">
    <property type="entry name" value="Knr4/Smi1-like_dom"/>
</dbReference>